<dbReference type="Proteomes" id="UP000626244">
    <property type="component" value="Unassembled WGS sequence"/>
</dbReference>
<keyword evidence="3" id="KW-1185">Reference proteome</keyword>
<evidence type="ECO:0000313" key="2">
    <source>
        <dbReference type="EMBL" id="GGI11693.1"/>
    </source>
</evidence>
<name>A0A8J3AF07_9BACI</name>
<evidence type="ECO:0000313" key="3">
    <source>
        <dbReference type="Proteomes" id="UP000626244"/>
    </source>
</evidence>
<gene>
    <name evidence="2" type="ORF">GCM10007380_09120</name>
</gene>
<feature type="transmembrane region" description="Helical" evidence="1">
    <location>
        <begin position="6"/>
        <end position="23"/>
    </location>
</feature>
<reference evidence="3" key="1">
    <citation type="journal article" date="2019" name="Int. J. Syst. Evol. Microbiol.">
        <title>The Global Catalogue of Microorganisms (GCM) 10K type strain sequencing project: providing services to taxonomists for standard genome sequencing and annotation.</title>
        <authorList>
            <consortium name="The Broad Institute Genomics Platform"/>
            <consortium name="The Broad Institute Genome Sequencing Center for Infectious Disease"/>
            <person name="Wu L."/>
            <person name="Ma J."/>
        </authorList>
    </citation>
    <scope>NUCLEOTIDE SEQUENCE [LARGE SCALE GENOMIC DNA]</scope>
    <source>
        <strain evidence="3">CGMCC 1.14993</strain>
    </source>
</reference>
<sequence length="99" mass="11732">MSIYKFSLVLILIVLFIIFYWFLRRMLNISDRYFTGIDLIMAGLGLLLLLGYLNMFRKIFEGFGFPTNDIFEARYSGFSFICFGLVYILIKSLRKKRKS</sequence>
<organism evidence="2 3">
    <name type="scientific">Gottfriedia solisilvae</name>
    <dbReference type="NCBI Taxonomy" id="1516104"/>
    <lineage>
        <taxon>Bacteria</taxon>
        <taxon>Bacillati</taxon>
        <taxon>Bacillota</taxon>
        <taxon>Bacilli</taxon>
        <taxon>Bacillales</taxon>
        <taxon>Bacillaceae</taxon>
        <taxon>Gottfriedia</taxon>
    </lineage>
</organism>
<feature type="transmembrane region" description="Helical" evidence="1">
    <location>
        <begin position="73"/>
        <end position="90"/>
    </location>
</feature>
<proteinExistence type="predicted"/>
<dbReference type="EMBL" id="BMHB01000001">
    <property type="protein sequence ID" value="GGI11693.1"/>
    <property type="molecule type" value="Genomic_DNA"/>
</dbReference>
<evidence type="ECO:0000256" key="1">
    <source>
        <dbReference type="SAM" id="Phobius"/>
    </source>
</evidence>
<accession>A0A8J3AF07</accession>
<keyword evidence="1" id="KW-1133">Transmembrane helix</keyword>
<feature type="transmembrane region" description="Helical" evidence="1">
    <location>
        <begin position="35"/>
        <end position="53"/>
    </location>
</feature>
<protein>
    <submittedName>
        <fullName evidence="2">Uncharacterized protein</fullName>
    </submittedName>
</protein>
<dbReference type="AlphaFoldDB" id="A0A8J3AF07"/>
<keyword evidence="1" id="KW-0812">Transmembrane</keyword>
<keyword evidence="1" id="KW-0472">Membrane</keyword>
<comment type="caution">
    <text evidence="2">The sequence shown here is derived from an EMBL/GenBank/DDBJ whole genome shotgun (WGS) entry which is preliminary data.</text>
</comment>